<dbReference type="GO" id="GO:0008934">
    <property type="term" value="F:inositol monophosphate 1-phosphatase activity"/>
    <property type="evidence" value="ECO:0007669"/>
    <property type="project" value="TreeGrafter"/>
</dbReference>
<dbReference type="Gene3D" id="3.40.190.80">
    <property type="match status" value="1"/>
</dbReference>
<dbReference type="GO" id="GO:0042132">
    <property type="term" value="F:fructose 1,6-bisphosphate 1-phosphatase activity"/>
    <property type="evidence" value="ECO:0007669"/>
    <property type="project" value="UniProtKB-EC"/>
</dbReference>
<dbReference type="RefSeq" id="WP_048194167.1">
    <property type="nucleotide sequence ID" value="NZ_CAAGSM010000003.1"/>
</dbReference>
<dbReference type="GO" id="GO:0046872">
    <property type="term" value="F:metal ion binding"/>
    <property type="evidence" value="ECO:0007669"/>
    <property type="project" value="UniProtKB-KW"/>
</dbReference>
<dbReference type="Gene3D" id="3.30.540.10">
    <property type="entry name" value="Fructose-1,6-Bisphosphatase, subunit A, domain 1"/>
    <property type="match status" value="1"/>
</dbReference>
<feature type="binding site" evidence="9">
    <location>
        <position position="214"/>
    </location>
    <ligand>
        <name>Mg(2+)</name>
        <dbReference type="ChEBI" id="CHEBI:18420"/>
        <label>1</label>
        <note>catalytic</note>
    </ligand>
</feature>
<dbReference type="CDD" id="cd01515">
    <property type="entry name" value="Arch_FBPase_1"/>
    <property type="match status" value="1"/>
</dbReference>
<evidence type="ECO:0000256" key="4">
    <source>
        <dbReference type="ARBA" id="ARBA00022723"/>
    </source>
</evidence>
<dbReference type="Proteomes" id="UP000029859">
    <property type="component" value="Unassembled WGS sequence"/>
</dbReference>
<comment type="cofactor">
    <cofactor evidence="2 9">
        <name>Mg(2+)</name>
        <dbReference type="ChEBI" id="CHEBI:18420"/>
    </cofactor>
</comment>
<feature type="binding site" evidence="9">
    <location>
        <position position="71"/>
    </location>
    <ligand>
        <name>Mg(2+)</name>
        <dbReference type="ChEBI" id="CHEBI:18420"/>
        <label>1</label>
        <note>catalytic</note>
    </ligand>
</feature>
<evidence type="ECO:0000256" key="6">
    <source>
        <dbReference type="ARBA" id="ARBA00022842"/>
    </source>
</evidence>
<dbReference type="NCBIfam" id="NF009321">
    <property type="entry name" value="PRK12676.1"/>
    <property type="match status" value="1"/>
</dbReference>
<dbReference type="AlphaFoldDB" id="A0A099T1A2"/>
<dbReference type="GO" id="GO:0046854">
    <property type="term" value="P:phosphatidylinositol phosphate biosynthetic process"/>
    <property type="evidence" value="ECO:0007669"/>
    <property type="project" value="InterPro"/>
</dbReference>
<reference evidence="10 11" key="1">
    <citation type="submission" date="2014-09" db="EMBL/GenBank/DDBJ databases">
        <title>Draft genome sequence of an obligately methylotrophic methanogen, Methanococcoides methylutens, isolated from marine sediment.</title>
        <authorList>
            <person name="Guan Y."/>
            <person name="Ngugi D.K."/>
            <person name="Blom J."/>
            <person name="Ali S."/>
            <person name="Ferry J.G."/>
            <person name="Stingl U."/>
        </authorList>
    </citation>
    <scope>NUCLEOTIDE SEQUENCE [LARGE SCALE GENOMIC DNA]</scope>
    <source>
        <strain evidence="10 11">DSM 2657</strain>
    </source>
</reference>
<dbReference type="FunFam" id="3.40.190.80:FF:000020">
    <property type="entry name" value="Fructose-1,6-bisphosphatase/inositol-1-monophosphatase"/>
    <property type="match status" value="1"/>
</dbReference>
<gene>
    <name evidence="10" type="ORF">LI82_06505</name>
</gene>
<keyword evidence="4 9" id="KW-0479">Metal-binding</keyword>
<evidence type="ECO:0000313" key="10">
    <source>
        <dbReference type="EMBL" id="KGK98932.1"/>
    </source>
</evidence>
<evidence type="ECO:0000313" key="11">
    <source>
        <dbReference type="Proteomes" id="UP000029859"/>
    </source>
</evidence>
<dbReference type="PANTHER" id="PTHR20854:SF4">
    <property type="entry name" value="INOSITOL-1-MONOPHOSPHATASE-RELATED"/>
    <property type="match status" value="1"/>
</dbReference>
<name>A0A099T1A2_METMT</name>
<dbReference type="GO" id="GO:0006020">
    <property type="term" value="P:inositol metabolic process"/>
    <property type="evidence" value="ECO:0007669"/>
    <property type="project" value="TreeGrafter"/>
</dbReference>
<comment type="similarity">
    <text evidence="8">Belongs to the inositol monophosphatase superfamily. FBPase class 4 family.</text>
</comment>
<comment type="caution">
    <text evidence="10">The sequence shown here is derived from an EMBL/GenBank/DDBJ whole genome shotgun (WGS) entry which is preliminary data.</text>
</comment>
<feature type="binding site" evidence="9">
    <location>
        <position position="89"/>
    </location>
    <ligand>
        <name>Mg(2+)</name>
        <dbReference type="ChEBI" id="CHEBI:18420"/>
        <label>1</label>
        <note>catalytic</note>
    </ligand>
</feature>
<comment type="catalytic activity">
    <reaction evidence="1">
        <text>beta-D-fructose 1,6-bisphosphate + H2O = beta-D-fructose 6-phosphate + phosphate</text>
        <dbReference type="Rhea" id="RHEA:11064"/>
        <dbReference type="ChEBI" id="CHEBI:15377"/>
        <dbReference type="ChEBI" id="CHEBI:32966"/>
        <dbReference type="ChEBI" id="CHEBI:43474"/>
        <dbReference type="ChEBI" id="CHEBI:57634"/>
        <dbReference type="EC" id="3.1.3.11"/>
    </reaction>
</comment>
<dbReference type="InterPro" id="IPR000760">
    <property type="entry name" value="Inositol_monophosphatase-like"/>
</dbReference>
<dbReference type="Pfam" id="PF00459">
    <property type="entry name" value="Inositol_P"/>
    <property type="match status" value="1"/>
</dbReference>
<dbReference type="OrthoDB" id="58111at2157"/>
<keyword evidence="11" id="KW-1185">Reference proteome</keyword>
<dbReference type="PANTHER" id="PTHR20854">
    <property type="entry name" value="INOSITOL MONOPHOSPHATASE"/>
    <property type="match status" value="1"/>
</dbReference>
<dbReference type="SUPFAM" id="SSF56655">
    <property type="entry name" value="Carbohydrate phosphatase"/>
    <property type="match status" value="1"/>
</dbReference>
<evidence type="ECO:0000256" key="2">
    <source>
        <dbReference type="ARBA" id="ARBA00001946"/>
    </source>
</evidence>
<dbReference type="InterPro" id="IPR020550">
    <property type="entry name" value="Inositol_monophosphatase_CS"/>
</dbReference>
<keyword evidence="5" id="KW-0378">Hydrolase</keyword>
<keyword evidence="7" id="KW-0119">Carbohydrate metabolism</keyword>
<organism evidence="10 11">
    <name type="scientific">Methanococcoides methylutens</name>
    <dbReference type="NCBI Taxonomy" id="2226"/>
    <lineage>
        <taxon>Archaea</taxon>
        <taxon>Methanobacteriati</taxon>
        <taxon>Methanobacteriota</taxon>
        <taxon>Stenosarchaea group</taxon>
        <taxon>Methanomicrobia</taxon>
        <taxon>Methanosarcinales</taxon>
        <taxon>Methanosarcinaceae</taxon>
        <taxon>Methanococcoides</taxon>
    </lineage>
</organism>
<evidence type="ECO:0000256" key="8">
    <source>
        <dbReference type="ARBA" id="ARBA00038103"/>
    </source>
</evidence>
<feature type="binding site" evidence="9">
    <location>
        <position position="91"/>
    </location>
    <ligand>
        <name>Mg(2+)</name>
        <dbReference type="ChEBI" id="CHEBI:18420"/>
        <label>1</label>
        <note>catalytic</note>
    </ligand>
</feature>
<evidence type="ECO:0000256" key="5">
    <source>
        <dbReference type="ARBA" id="ARBA00022801"/>
    </source>
</evidence>
<dbReference type="EC" id="3.1.3.11" evidence="3"/>
<evidence type="ECO:0000256" key="7">
    <source>
        <dbReference type="ARBA" id="ARBA00023277"/>
    </source>
</evidence>
<dbReference type="PRINTS" id="PR00377">
    <property type="entry name" value="IMPHPHTASES"/>
</dbReference>
<keyword evidence="6 9" id="KW-0460">Magnesium</keyword>
<dbReference type="FunFam" id="3.30.540.10:FF:000027">
    <property type="entry name" value="Fructose-1,6-bisphosphatase/inositol-1-monophosphatase"/>
    <property type="match status" value="1"/>
</dbReference>
<accession>A0A099T1A2</accession>
<evidence type="ECO:0000256" key="3">
    <source>
        <dbReference type="ARBA" id="ARBA00013093"/>
    </source>
</evidence>
<dbReference type="PROSITE" id="PS00630">
    <property type="entry name" value="IMP_2"/>
    <property type="match status" value="1"/>
</dbReference>
<evidence type="ECO:0000256" key="1">
    <source>
        <dbReference type="ARBA" id="ARBA00001273"/>
    </source>
</evidence>
<dbReference type="EMBL" id="JRHO01000010">
    <property type="protein sequence ID" value="KGK98932.1"/>
    <property type="molecule type" value="Genomic_DNA"/>
</dbReference>
<proteinExistence type="inferred from homology"/>
<dbReference type="GO" id="GO:0007165">
    <property type="term" value="P:signal transduction"/>
    <property type="evidence" value="ECO:0007669"/>
    <property type="project" value="TreeGrafter"/>
</dbReference>
<protein>
    <recommendedName>
        <fullName evidence="3">fructose-bisphosphatase</fullName>
        <ecNumber evidence="3">3.1.3.11</ecNumber>
    </recommendedName>
</protein>
<feature type="binding site" evidence="9">
    <location>
        <position position="92"/>
    </location>
    <ligand>
        <name>Mg(2+)</name>
        <dbReference type="ChEBI" id="CHEBI:18420"/>
        <label>1</label>
        <note>catalytic</note>
    </ligand>
</feature>
<sequence length="267" mass="28899">MITFPQALELCDLLSDAAGNAISNLVDTSEAFETVYIGADGTDTKLIDDVSEKAILEVLRENGRSMRILSEEFGEIKLGEDPEFSIILDPLDGTYNVANGIPVYSISIAIGNPDHTSVYFGYVKNLANGDVFHAGLGKGAYFNGQRIAPSRNHVLNTFCISLYGYRKNIERTVSLCKSVRRIRILGSVALELCYVASGRLDAFVDVRGSLRLVDVAAGKLVIEEAGGKVSDGKGSPLKLKGSVINPYYMVASNGHAHSDILNLIERH</sequence>
<evidence type="ECO:0000256" key="9">
    <source>
        <dbReference type="PIRSR" id="PIRSR600760-2"/>
    </source>
</evidence>